<gene>
    <name evidence="5" type="ORF">LDC_2865</name>
</gene>
<dbReference type="InterPro" id="IPR004088">
    <property type="entry name" value="KH_dom_type_1"/>
</dbReference>
<dbReference type="FunFam" id="3.30.1370.10:FF:000001">
    <property type="entry name" value="Polyribonucleotide nucleotidyltransferase"/>
    <property type="match status" value="1"/>
</dbReference>
<evidence type="ECO:0000256" key="1">
    <source>
        <dbReference type="ARBA" id="ARBA00022679"/>
    </source>
</evidence>
<evidence type="ECO:0000259" key="4">
    <source>
        <dbReference type="Pfam" id="PF00013"/>
    </source>
</evidence>
<dbReference type="PROSITE" id="PS50084">
    <property type="entry name" value="KH_TYPE_1"/>
    <property type="match status" value="1"/>
</dbReference>
<evidence type="ECO:0000256" key="3">
    <source>
        <dbReference type="ARBA" id="ARBA00022884"/>
    </source>
</evidence>
<dbReference type="EC" id="2.7.7.8" evidence="5"/>
<keyword evidence="2 5" id="KW-0548">Nucleotidyltransferase</keyword>
<dbReference type="SUPFAM" id="SSF54814">
    <property type="entry name" value="Prokaryotic type KH domain (KH-domain type II)"/>
    <property type="match status" value="1"/>
</dbReference>
<dbReference type="CDD" id="cd02393">
    <property type="entry name" value="KH-I_PNPase"/>
    <property type="match status" value="1"/>
</dbReference>
<dbReference type="GO" id="GO:0003723">
    <property type="term" value="F:RNA binding"/>
    <property type="evidence" value="ECO:0007669"/>
    <property type="project" value="UniProtKB-KW"/>
</dbReference>
<evidence type="ECO:0000313" key="5">
    <source>
        <dbReference type="EMBL" id="EFK95131.1"/>
    </source>
</evidence>
<reference evidence="5" key="2">
    <citation type="journal article" date="2011" name="Microb. Ecol.">
        <title>Taxonomic and Functional Metagenomic Profiling of the Microbial Community in the Anoxic Sediment of a Sub-saline Shallow Lake (Laguna de Carrizo, Central Spain).</title>
        <authorList>
            <person name="Ferrer M."/>
            <person name="Guazzaroni M.E."/>
            <person name="Richter M."/>
            <person name="Garcia-Salamanca A."/>
            <person name="Yarza P."/>
            <person name="Suarez-Suarez A."/>
            <person name="Solano J."/>
            <person name="Alcaide M."/>
            <person name="van Dillewijn P."/>
            <person name="Molina-Henares M.A."/>
            <person name="Lopez-Cortes N."/>
            <person name="Al-Ramahi Y."/>
            <person name="Guerrero C."/>
            <person name="Acosta A."/>
            <person name="de Eugenio L.I."/>
            <person name="Martinez V."/>
            <person name="Marques S."/>
            <person name="Rojo F."/>
            <person name="Santero E."/>
            <person name="Genilloud O."/>
            <person name="Perez-Perez J."/>
            <person name="Rossello-Mora R."/>
            <person name="Ramos J.L."/>
        </authorList>
    </citation>
    <scope>NUCLEOTIDE SEQUENCE</scope>
</reference>
<dbReference type="InterPro" id="IPR036612">
    <property type="entry name" value="KH_dom_type_1_sf"/>
</dbReference>
<dbReference type="Pfam" id="PF00013">
    <property type="entry name" value="KH_1"/>
    <property type="match status" value="1"/>
</dbReference>
<reference evidence="5" key="1">
    <citation type="submission" date="2010-07" db="EMBL/GenBank/DDBJ databases">
        <authorList>
            <consortium name="CONSOLIDER consortium CSD2007-00005"/>
            <person name="Guazzaroni M.-E."/>
            <person name="Richter M."/>
            <person name="Garcia-Salamanca A."/>
            <person name="Yarza P."/>
            <person name="Ferrer M."/>
        </authorList>
    </citation>
    <scope>NUCLEOTIDE SEQUENCE</scope>
</reference>
<protein>
    <submittedName>
        <fullName evidence="5">Polyribonucleotide nucleotidyltransferase-like protein</fullName>
        <ecNumber evidence="5">2.7.7.8</ecNumber>
    </submittedName>
</protein>
<accession>D9PMT6</accession>
<keyword evidence="1 5" id="KW-0808">Transferase</keyword>
<dbReference type="AlphaFoldDB" id="D9PMT6"/>
<dbReference type="Gene3D" id="3.30.1370.10">
    <property type="entry name" value="K Homology domain, type 1"/>
    <property type="match status" value="1"/>
</dbReference>
<sequence length="51" mass="5328">MGKTVPRIEIVRIAKDQIGMVIGSGGATIRGIMESTGTQIDVEEVEDGGLV</sequence>
<comment type="caution">
    <text evidence="5">The sequence shown here is derived from an EMBL/GenBank/DDBJ whole genome shotgun (WGS) entry which is preliminary data.</text>
</comment>
<dbReference type="GO" id="GO:0004654">
    <property type="term" value="F:polyribonucleotide nucleotidyltransferase activity"/>
    <property type="evidence" value="ECO:0007669"/>
    <property type="project" value="UniProtKB-EC"/>
</dbReference>
<dbReference type="InterPro" id="IPR009019">
    <property type="entry name" value="KH_sf_prok-type"/>
</dbReference>
<feature type="domain" description="K Homology" evidence="4">
    <location>
        <begin position="9"/>
        <end position="45"/>
    </location>
</feature>
<proteinExistence type="predicted"/>
<organism evidence="5">
    <name type="scientific">sediment metagenome</name>
    <dbReference type="NCBI Taxonomy" id="749907"/>
    <lineage>
        <taxon>unclassified sequences</taxon>
        <taxon>metagenomes</taxon>
        <taxon>ecological metagenomes</taxon>
    </lineage>
</organism>
<feature type="non-terminal residue" evidence="5">
    <location>
        <position position="51"/>
    </location>
</feature>
<evidence type="ECO:0000256" key="2">
    <source>
        <dbReference type="ARBA" id="ARBA00022695"/>
    </source>
</evidence>
<keyword evidence="3" id="KW-0694">RNA-binding</keyword>
<dbReference type="EMBL" id="ADZX01000873">
    <property type="protein sequence ID" value="EFK95131.1"/>
    <property type="molecule type" value="Genomic_DNA"/>
</dbReference>
<name>D9PMT6_9ZZZZ</name>